<keyword evidence="11" id="KW-0449">Lipoprotein</keyword>
<feature type="region of interest" description="Disordered" evidence="12">
    <location>
        <begin position="24"/>
        <end position="44"/>
    </location>
</feature>
<keyword evidence="6 15" id="KW-0640">Prion</keyword>
<keyword evidence="8" id="KW-0034">Amyloid</keyword>
<dbReference type="Pfam" id="PF14999">
    <property type="entry name" value="Shadoo"/>
    <property type="match status" value="1"/>
</dbReference>
<evidence type="ECO:0000256" key="2">
    <source>
        <dbReference type="ARBA" id="ARBA00008311"/>
    </source>
</evidence>
<dbReference type="Proteomes" id="UP001295444">
    <property type="component" value="Chromosome 11"/>
</dbReference>
<evidence type="ECO:0000256" key="5">
    <source>
        <dbReference type="ARBA" id="ARBA00022622"/>
    </source>
</evidence>
<dbReference type="GO" id="GO:0098552">
    <property type="term" value="C:side of membrane"/>
    <property type="evidence" value="ECO:0007669"/>
    <property type="project" value="UniProtKB-KW"/>
</dbReference>
<comment type="similarity">
    <text evidence="2">Belongs to the SPRN family.</text>
</comment>
<evidence type="ECO:0000256" key="7">
    <source>
        <dbReference type="ARBA" id="ARBA00022729"/>
    </source>
</evidence>
<keyword evidence="4" id="KW-1003">Cell membrane</keyword>
<evidence type="ECO:0000256" key="4">
    <source>
        <dbReference type="ARBA" id="ARBA00022475"/>
    </source>
</evidence>
<feature type="transmembrane region" description="Helical" evidence="13">
    <location>
        <begin position="56"/>
        <end position="76"/>
    </location>
</feature>
<protein>
    <recommendedName>
        <fullName evidence="3">Shadow of prion protein</fullName>
    </recommendedName>
</protein>
<reference evidence="15" key="1">
    <citation type="submission" date="2022-03" db="EMBL/GenBank/DDBJ databases">
        <authorList>
            <person name="Alioto T."/>
            <person name="Alioto T."/>
            <person name="Gomez Garrido J."/>
        </authorList>
    </citation>
    <scope>NUCLEOTIDE SEQUENCE</scope>
</reference>
<keyword evidence="13" id="KW-0812">Transmembrane</keyword>
<keyword evidence="13" id="KW-1133">Transmembrane helix</keyword>
<evidence type="ECO:0000256" key="1">
    <source>
        <dbReference type="ARBA" id="ARBA00004609"/>
    </source>
</evidence>
<keyword evidence="7 14" id="KW-0732">Signal</keyword>
<dbReference type="AlphaFoldDB" id="A0AAD1T9A1"/>
<evidence type="ECO:0000256" key="6">
    <source>
        <dbReference type="ARBA" id="ARBA00022678"/>
    </source>
</evidence>
<evidence type="ECO:0000313" key="16">
    <source>
        <dbReference type="Proteomes" id="UP001295444"/>
    </source>
</evidence>
<dbReference type="GO" id="GO:0005634">
    <property type="term" value="C:nucleus"/>
    <property type="evidence" value="ECO:0007669"/>
    <property type="project" value="TreeGrafter"/>
</dbReference>
<feature type="chain" id="PRO_5041944681" description="Shadow of prion protein" evidence="14">
    <location>
        <begin position="25"/>
        <end position="134"/>
    </location>
</feature>
<proteinExistence type="inferred from homology"/>
<accession>A0AAD1T9A1</accession>
<keyword evidence="5" id="KW-0336">GPI-anchor</keyword>
<dbReference type="GO" id="GO:0003676">
    <property type="term" value="F:nucleic acid binding"/>
    <property type="evidence" value="ECO:0007669"/>
    <property type="project" value="TreeGrafter"/>
</dbReference>
<evidence type="ECO:0000256" key="8">
    <source>
        <dbReference type="ARBA" id="ARBA00023087"/>
    </source>
</evidence>
<gene>
    <name evidence="15" type="ORF">PECUL_23A047140</name>
</gene>
<dbReference type="EMBL" id="OW240922">
    <property type="protein sequence ID" value="CAH2321632.1"/>
    <property type="molecule type" value="Genomic_DNA"/>
</dbReference>
<dbReference type="PANTHER" id="PTHR28552:SF1">
    <property type="entry name" value="SHADOW OF PRION PROTEIN"/>
    <property type="match status" value="1"/>
</dbReference>
<evidence type="ECO:0000256" key="3">
    <source>
        <dbReference type="ARBA" id="ARBA00014397"/>
    </source>
</evidence>
<dbReference type="PANTHER" id="PTHR28552">
    <property type="entry name" value="SHADOW OF PRION PROTEIN"/>
    <property type="match status" value="1"/>
</dbReference>
<dbReference type="InterPro" id="IPR029238">
    <property type="entry name" value="Shadoo"/>
</dbReference>
<evidence type="ECO:0000256" key="10">
    <source>
        <dbReference type="ARBA" id="ARBA00023180"/>
    </source>
</evidence>
<organism evidence="15 16">
    <name type="scientific">Pelobates cultripes</name>
    <name type="common">Western spadefoot toad</name>
    <dbReference type="NCBI Taxonomy" id="61616"/>
    <lineage>
        <taxon>Eukaryota</taxon>
        <taxon>Metazoa</taxon>
        <taxon>Chordata</taxon>
        <taxon>Craniata</taxon>
        <taxon>Vertebrata</taxon>
        <taxon>Euteleostomi</taxon>
        <taxon>Amphibia</taxon>
        <taxon>Batrachia</taxon>
        <taxon>Anura</taxon>
        <taxon>Pelobatoidea</taxon>
        <taxon>Pelobatidae</taxon>
        <taxon>Pelobates</taxon>
    </lineage>
</organism>
<evidence type="ECO:0000256" key="11">
    <source>
        <dbReference type="ARBA" id="ARBA00023288"/>
    </source>
</evidence>
<name>A0AAD1T9A1_PELCU</name>
<keyword evidence="9 13" id="KW-0472">Membrane</keyword>
<comment type="subcellular location">
    <subcellularLocation>
        <location evidence="1">Cell membrane</location>
        <topology evidence="1">Lipid-anchor</topology>
        <topology evidence="1">GPI-anchor</topology>
    </subcellularLocation>
</comment>
<dbReference type="GO" id="GO:0006606">
    <property type="term" value="P:protein import into nucleus"/>
    <property type="evidence" value="ECO:0007669"/>
    <property type="project" value="TreeGrafter"/>
</dbReference>
<sequence length="134" mass="14150">MRGSSAVCWSLLLLVALFSHSITAKGGRGGARGGARGSSRGTSRVRVKSPTRYGSFRVAAGAAAAGAVAGAAAGLAGKRRWRYDDSSEVGRQWGNNTDEGLYSYRAWTSDSCPLSFSWPLTLMSCTTAILKYCF</sequence>
<keyword evidence="16" id="KW-1185">Reference proteome</keyword>
<evidence type="ECO:0000256" key="12">
    <source>
        <dbReference type="SAM" id="MobiDB-lite"/>
    </source>
</evidence>
<dbReference type="GO" id="GO:0005886">
    <property type="term" value="C:plasma membrane"/>
    <property type="evidence" value="ECO:0007669"/>
    <property type="project" value="UniProtKB-SubCell"/>
</dbReference>
<keyword evidence="10" id="KW-0325">Glycoprotein</keyword>
<feature type="compositionally biased region" description="Gly residues" evidence="12">
    <location>
        <begin position="26"/>
        <end position="36"/>
    </location>
</feature>
<evidence type="ECO:0000256" key="9">
    <source>
        <dbReference type="ARBA" id="ARBA00023136"/>
    </source>
</evidence>
<evidence type="ECO:0000313" key="15">
    <source>
        <dbReference type="EMBL" id="CAH2321632.1"/>
    </source>
</evidence>
<feature type="signal peptide" evidence="14">
    <location>
        <begin position="1"/>
        <end position="24"/>
    </location>
</feature>
<evidence type="ECO:0000256" key="14">
    <source>
        <dbReference type="SAM" id="SignalP"/>
    </source>
</evidence>
<evidence type="ECO:0000256" key="13">
    <source>
        <dbReference type="SAM" id="Phobius"/>
    </source>
</evidence>